<dbReference type="RefSeq" id="WP_194703534.1">
    <property type="nucleotide sequence ID" value="NZ_JADKNH010000014.1"/>
</dbReference>
<protein>
    <submittedName>
        <fullName evidence="3">Tripartite tricarboxylate transporter TctB family protein</fullName>
    </submittedName>
</protein>
<feature type="domain" description="DUF1468" evidence="2">
    <location>
        <begin position="14"/>
        <end position="158"/>
    </location>
</feature>
<proteinExistence type="predicted"/>
<comment type="caution">
    <text evidence="3">The sequence shown here is derived from an EMBL/GenBank/DDBJ whole genome shotgun (WGS) entry which is preliminary data.</text>
</comment>
<dbReference type="Pfam" id="PF07331">
    <property type="entry name" value="TctB"/>
    <property type="match status" value="1"/>
</dbReference>
<dbReference type="Proteomes" id="UP000614200">
    <property type="component" value="Unassembled WGS sequence"/>
</dbReference>
<evidence type="ECO:0000256" key="1">
    <source>
        <dbReference type="SAM" id="Phobius"/>
    </source>
</evidence>
<feature type="transmembrane region" description="Helical" evidence="1">
    <location>
        <begin position="12"/>
        <end position="32"/>
    </location>
</feature>
<evidence type="ECO:0000313" key="4">
    <source>
        <dbReference type="Proteomes" id="UP000614200"/>
    </source>
</evidence>
<keyword evidence="1" id="KW-1133">Transmembrane helix</keyword>
<feature type="transmembrane region" description="Helical" evidence="1">
    <location>
        <begin position="44"/>
        <end position="67"/>
    </location>
</feature>
<name>A0ABR9ZYQ7_9FIRM</name>
<accession>A0ABR9ZYQ7</accession>
<gene>
    <name evidence="3" type="ORF">ISU02_19570</name>
</gene>
<keyword evidence="1" id="KW-0812">Transmembrane</keyword>
<sequence>MENNKKTTNYDFLTGIISVVVGIIYGVLSYNIKRSPMGNPLAPSMFPLILAACMIIFGVILILKSDLESTKRAFQKSKEMATENDRHSQRMIAATVVASLVYALILERFGYVISTVIFMMAMLTITNGQKWVKNSIVALLFSGIVYYIFFYLLGISLPMTPFINL</sequence>
<feature type="transmembrane region" description="Helical" evidence="1">
    <location>
        <begin position="136"/>
        <end position="157"/>
    </location>
</feature>
<dbReference type="InterPro" id="IPR009936">
    <property type="entry name" value="DUF1468"/>
</dbReference>
<keyword evidence="1" id="KW-0472">Membrane</keyword>
<reference evidence="3 4" key="1">
    <citation type="submission" date="2020-11" db="EMBL/GenBank/DDBJ databases">
        <title>Fusibacter basophilias sp. nov.</title>
        <authorList>
            <person name="Qiu D."/>
        </authorList>
    </citation>
    <scope>NUCLEOTIDE SEQUENCE [LARGE SCALE GENOMIC DNA]</scope>
    <source>
        <strain evidence="3 4">Q10-2</strain>
    </source>
</reference>
<evidence type="ECO:0000259" key="2">
    <source>
        <dbReference type="Pfam" id="PF07331"/>
    </source>
</evidence>
<keyword evidence="4" id="KW-1185">Reference proteome</keyword>
<dbReference type="EMBL" id="JADKNH010000014">
    <property type="protein sequence ID" value="MBF4695298.1"/>
    <property type="molecule type" value="Genomic_DNA"/>
</dbReference>
<evidence type="ECO:0000313" key="3">
    <source>
        <dbReference type="EMBL" id="MBF4695298.1"/>
    </source>
</evidence>
<organism evidence="3 4">
    <name type="scientific">Fusibacter ferrireducens</name>
    <dbReference type="NCBI Taxonomy" id="2785058"/>
    <lineage>
        <taxon>Bacteria</taxon>
        <taxon>Bacillati</taxon>
        <taxon>Bacillota</taxon>
        <taxon>Clostridia</taxon>
        <taxon>Eubacteriales</taxon>
        <taxon>Eubacteriales Family XII. Incertae Sedis</taxon>
        <taxon>Fusibacter</taxon>
    </lineage>
</organism>